<gene>
    <name evidence="1" type="ORF">CROQUDRAFT_661664</name>
</gene>
<comment type="caution">
    <text evidence="1">The sequence shown here is derived from an EMBL/GenBank/DDBJ whole genome shotgun (WGS) entry which is preliminary data.</text>
</comment>
<name>A0A9P6T8N0_9BASI</name>
<dbReference type="EMBL" id="MU167327">
    <property type="protein sequence ID" value="KAG0143166.1"/>
    <property type="molecule type" value="Genomic_DNA"/>
</dbReference>
<protein>
    <submittedName>
        <fullName evidence="1">Uncharacterized protein</fullName>
    </submittedName>
</protein>
<proteinExistence type="predicted"/>
<keyword evidence="2" id="KW-1185">Reference proteome</keyword>
<organism evidence="1 2">
    <name type="scientific">Cronartium quercuum f. sp. fusiforme G11</name>
    <dbReference type="NCBI Taxonomy" id="708437"/>
    <lineage>
        <taxon>Eukaryota</taxon>
        <taxon>Fungi</taxon>
        <taxon>Dikarya</taxon>
        <taxon>Basidiomycota</taxon>
        <taxon>Pucciniomycotina</taxon>
        <taxon>Pucciniomycetes</taxon>
        <taxon>Pucciniales</taxon>
        <taxon>Coleosporiaceae</taxon>
        <taxon>Cronartium</taxon>
    </lineage>
</organism>
<dbReference type="AlphaFoldDB" id="A0A9P6T8N0"/>
<dbReference type="OrthoDB" id="10631905at2759"/>
<accession>A0A9P6T8N0</accession>
<dbReference type="Proteomes" id="UP000886653">
    <property type="component" value="Unassembled WGS sequence"/>
</dbReference>
<sequence>MVRRILQFYQLEKNTKKSRYNRHCYLHCYLPTSHRPNIAYFNPSAYNGVQGIIPVPRSQVNQILAQHFPDARELFHVSPPLLADHVLQVLHRFRIPRDSITLNNLWVVHQGMVTTLQQVQYHLYIMPEPDEPDAEVGRY</sequence>
<reference evidence="1" key="1">
    <citation type="submission" date="2013-11" db="EMBL/GenBank/DDBJ databases">
        <title>Genome sequence of the fusiform rust pathogen reveals effectors for host alternation and coevolution with pine.</title>
        <authorList>
            <consortium name="DOE Joint Genome Institute"/>
            <person name="Smith K."/>
            <person name="Pendleton A."/>
            <person name="Kubisiak T."/>
            <person name="Anderson C."/>
            <person name="Salamov A."/>
            <person name="Aerts A."/>
            <person name="Riley R."/>
            <person name="Clum A."/>
            <person name="Lindquist E."/>
            <person name="Ence D."/>
            <person name="Campbell M."/>
            <person name="Kronenberg Z."/>
            <person name="Feau N."/>
            <person name="Dhillon B."/>
            <person name="Hamelin R."/>
            <person name="Burleigh J."/>
            <person name="Smith J."/>
            <person name="Yandell M."/>
            <person name="Nelson C."/>
            <person name="Grigoriev I."/>
            <person name="Davis J."/>
        </authorList>
    </citation>
    <scope>NUCLEOTIDE SEQUENCE</scope>
    <source>
        <strain evidence="1">G11</strain>
    </source>
</reference>
<evidence type="ECO:0000313" key="1">
    <source>
        <dbReference type="EMBL" id="KAG0143166.1"/>
    </source>
</evidence>
<evidence type="ECO:0000313" key="2">
    <source>
        <dbReference type="Proteomes" id="UP000886653"/>
    </source>
</evidence>